<organism evidence="8 9">
    <name type="scientific">Chroicocephalus maculipennis</name>
    <name type="common">Brown-hooded gull</name>
    <name type="synonym">Larus maculipennis</name>
    <dbReference type="NCBI Taxonomy" id="287016"/>
    <lineage>
        <taxon>Eukaryota</taxon>
        <taxon>Metazoa</taxon>
        <taxon>Chordata</taxon>
        <taxon>Craniata</taxon>
        <taxon>Vertebrata</taxon>
        <taxon>Euteleostomi</taxon>
        <taxon>Archelosauria</taxon>
        <taxon>Archosauria</taxon>
        <taxon>Dinosauria</taxon>
        <taxon>Saurischia</taxon>
        <taxon>Theropoda</taxon>
        <taxon>Coelurosauria</taxon>
        <taxon>Aves</taxon>
        <taxon>Neognathae</taxon>
        <taxon>Neoaves</taxon>
        <taxon>Charadriiformes</taxon>
        <taxon>Laridae</taxon>
        <taxon>Chroicocephalus</taxon>
    </lineage>
</organism>
<evidence type="ECO:0000256" key="1">
    <source>
        <dbReference type="ARBA" id="ARBA00022679"/>
    </source>
</evidence>
<reference evidence="8 9" key="1">
    <citation type="submission" date="2019-09" db="EMBL/GenBank/DDBJ databases">
        <title>Bird 10,000 Genomes (B10K) Project - Family phase.</title>
        <authorList>
            <person name="Zhang G."/>
        </authorList>
    </citation>
    <scope>NUCLEOTIDE SEQUENCE [LARGE SCALE GENOMIC DNA]</scope>
    <source>
        <strain evidence="8">B10K-DU-021-33</strain>
        <tissue evidence="8">Mixed tissue sample</tissue>
    </source>
</reference>
<keyword evidence="3" id="KW-0540">Nuclease</keyword>
<dbReference type="InterPro" id="IPR010661">
    <property type="entry name" value="RVT_thumb"/>
</dbReference>
<dbReference type="Gene3D" id="3.30.70.270">
    <property type="match status" value="1"/>
</dbReference>
<evidence type="ECO:0000256" key="2">
    <source>
        <dbReference type="ARBA" id="ARBA00022695"/>
    </source>
</evidence>
<evidence type="ECO:0000256" key="5">
    <source>
        <dbReference type="ARBA" id="ARBA00022801"/>
    </source>
</evidence>
<accession>A0A7K5NX00</accession>
<dbReference type="InterPro" id="IPR043128">
    <property type="entry name" value="Rev_trsase/Diguanyl_cyclase"/>
</dbReference>
<comment type="caution">
    <text evidence="8">The sequence shown here is derived from an EMBL/GenBank/DDBJ whole genome shotgun (WGS) entry which is preliminary data.</text>
</comment>
<keyword evidence="9" id="KW-1185">Reference proteome</keyword>
<evidence type="ECO:0000256" key="6">
    <source>
        <dbReference type="ARBA" id="ARBA00022918"/>
    </source>
</evidence>
<evidence type="ECO:0000313" key="8">
    <source>
        <dbReference type="EMBL" id="NWT47556.1"/>
    </source>
</evidence>
<dbReference type="Proteomes" id="UP000524558">
    <property type="component" value="Unassembled WGS sequence"/>
</dbReference>
<evidence type="ECO:0000259" key="7">
    <source>
        <dbReference type="Pfam" id="PF06817"/>
    </source>
</evidence>
<evidence type="ECO:0000256" key="4">
    <source>
        <dbReference type="ARBA" id="ARBA00022759"/>
    </source>
</evidence>
<dbReference type="EMBL" id="VYZF01002949">
    <property type="protein sequence ID" value="NWT47556.1"/>
    <property type="molecule type" value="Genomic_DNA"/>
</dbReference>
<dbReference type="SUPFAM" id="SSF56672">
    <property type="entry name" value="DNA/RNA polymerases"/>
    <property type="match status" value="1"/>
</dbReference>
<dbReference type="GO" id="GO:0035613">
    <property type="term" value="F:RNA stem-loop binding"/>
    <property type="evidence" value="ECO:0007669"/>
    <property type="project" value="TreeGrafter"/>
</dbReference>
<keyword evidence="4" id="KW-0255">Endonuclease</keyword>
<keyword evidence="5" id="KW-0378">Hydrolase</keyword>
<sequence length="56" mass="6177">HIQPQHLRIAHSVITLNDLQKLLGIINCVRPLLGITTEELSPLFNILKGDPDLASP</sequence>
<feature type="non-terminal residue" evidence="8">
    <location>
        <position position="56"/>
    </location>
</feature>
<dbReference type="PANTHER" id="PTHR41694:SF3">
    <property type="entry name" value="RNA-DIRECTED DNA POLYMERASE-RELATED"/>
    <property type="match status" value="1"/>
</dbReference>
<dbReference type="GO" id="GO:0004519">
    <property type="term" value="F:endonuclease activity"/>
    <property type="evidence" value="ECO:0007669"/>
    <property type="project" value="UniProtKB-KW"/>
</dbReference>
<protein>
    <submittedName>
        <fullName evidence="8">POK6 protein</fullName>
    </submittedName>
</protein>
<evidence type="ECO:0000313" key="9">
    <source>
        <dbReference type="Proteomes" id="UP000524558"/>
    </source>
</evidence>
<keyword evidence="6" id="KW-0695">RNA-directed DNA polymerase</keyword>
<dbReference type="GO" id="GO:0016787">
    <property type="term" value="F:hydrolase activity"/>
    <property type="evidence" value="ECO:0007669"/>
    <property type="project" value="UniProtKB-KW"/>
</dbReference>
<proteinExistence type="predicted"/>
<feature type="non-terminal residue" evidence="8">
    <location>
        <position position="1"/>
    </location>
</feature>
<keyword evidence="2" id="KW-0548">Nucleotidyltransferase</keyword>
<name>A0A7K5NX00_CHRMC</name>
<dbReference type="InterPro" id="IPR043502">
    <property type="entry name" value="DNA/RNA_pol_sf"/>
</dbReference>
<keyword evidence="1" id="KW-0808">Transferase</keyword>
<dbReference type="Pfam" id="PF06817">
    <property type="entry name" value="RVT_thumb"/>
    <property type="match status" value="1"/>
</dbReference>
<feature type="domain" description="Reverse transcriptase thumb" evidence="7">
    <location>
        <begin position="5"/>
        <end position="56"/>
    </location>
</feature>
<dbReference type="AlphaFoldDB" id="A0A7K5NX00"/>
<dbReference type="GO" id="GO:0003964">
    <property type="term" value="F:RNA-directed DNA polymerase activity"/>
    <property type="evidence" value="ECO:0007669"/>
    <property type="project" value="UniProtKB-KW"/>
</dbReference>
<dbReference type="PANTHER" id="PTHR41694">
    <property type="entry name" value="ENDOGENOUS RETROVIRUS GROUP K MEMBER POL PROTEIN"/>
    <property type="match status" value="1"/>
</dbReference>
<evidence type="ECO:0000256" key="3">
    <source>
        <dbReference type="ARBA" id="ARBA00022722"/>
    </source>
</evidence>
<gene>
    <name evidence="8" type="primary">Ervk6_0</name>
    <name evidence="8" type="ORF">CHRMAC_R15038</name>
</gene>